<dbReference type="PANTHER" id="PTHR10196:SF69">
    <property type="entry name" value="GLYCEROL KINASE"/>
    <property type="match status" value="1"/>
</dbReference>
<comment type="similarity">
    <text evidence="1">Belongs to the FGGY kinase family.</text>
</comment>
<dbReference type="GO" id="GO:0006071">
    <property type="term" value="P:glycerol metabolic process"/>
    <property type="evidence" value="ECO:0007669"/>
    <property type="project" value="TreeGrafter"/>
</dbReference>
<gene>
    <name evidence="5" type="ORF">METZ01_LOCUS344786</name>
</gene>
<feature type="non-terminal residue" evidence="5">
    <location>
        <position position="289"/>
    </location>
</feature>
<evidence type="ECO:0000256" key="3">
    <source>
        <dbReference type="ARBA" id="ARBA00022777"/>
    </source>
</evidence>
<feature type="domain" description="Carbohydrate kinase FGGY N-terminal" evidence="4">
    <location>
        <begin position="1"/>
        <end position="221"/>
    </location>
</feature>
<protein>
    <recommendedName>
        <fullName evidence="4">Carbohydrate kinase FGGY N-terminal domain-containing protein</fullName>
    </recommendedName>
</protein>
<accession>A0A382R448</accession>
<name>A0A382R448_9ZZZZ</name>
<evidence type="ECO:0000256" key="2">
    <source>
        <dbReference type="ARBA" id="ARBA00022679"/>
    </source>
</evidence>
<keyword evidence="2" id="KW-0808">Transferase</keyword>
<organism evidence="5">
    <name type="scientific">marine metagenome</name>
    <dbReference type="NCBI Taxonomy" id="408172"/>
    <lineage>
        <taxon>unclassified sequences</taxon>
        <taxon>metagenomes</taxon>
        <taxon>ecological metagenomes</taxon>
    </lineage>
</organism>
<keyword evidence="3" id="KW-0418">Kinase</keyword>
<evidence type="ECO:0000313" key="5">
    <source>
        <dbReference type="EMBL" id="SVC91932.1"/>
    </source>
</evidence>
<evidence type="ECO:0000259" key="4">
    <source>
        <dbReference type="Pfam" id="PF00370"/>
    </source>
</evidence>
<dbReference type="GO" id="GO:0005829">
    <property type="term" value="C:cytosol"/>
    <property type="evidence" value="ECO:0007669"/>
    <property type="project" value="TreeGrafter"/>
</dbReference>
<dbReference type="SUPFAM" id="SSF53067">
    <property type="entry name" value="Actin-like ATPase domain"/>
    <property type="match status" value="1"/>
</dbReference>
<dbReference type="GO" id="GO:0004370">
    <property type="term" value="F:glycerol kinase activity"/>
    <property type="evidence" value="ECO:0007669"/>
    <property type="project" value="TreeGrafter"/>
</dbReference>
<reference evidence="5" key="1">
    <citation type="submission" date="2018-05" db="EMBL/GenBank/DDBJ databases">
        <authorList>
            <person name="Lanie J.A."/>
            <person name="Ng W.-L."/>
            <person name="Kazmierczak K.M."/>
            <person name="Andrzejewski T.M."/>
            <person name="Davidsen T.M."/>
            <person name="Wayne K.J."/>
            <person name="Tettelin H."/>
            <person name="Glass J.I."/>
            <person name="Rusch D."/>
            <person name="Podicherti R."/>
            <person name="Tsui H.-C.T."/>
            <person name="Winkler M.E."/>
        </authorList>
    </citation>
    <scope>NUCLEOTIDE SEQUENCE</scope>
</reference>
<sequence length="289" mass="32388">MHLVIDQGTSSTKAFLFDAYGHITYNEKLNHRLYYPSRNHIECDALEIFNACKSLISRSVKISKTNPILSLGLSVQRSTFLFWDRLTITPVTKALSWQDSRSKDIVENLKQHSDWIYNTTGLPLSPHFGGPKYKKMIKELPLLKKKITNGDVIFGTLSSYITHALTKIAAIDHSIASRTLLFDINTCTWSDECLDLFEIPKSSLPVIKPTYHNYGKVLDYDFNLNCVIGDQQAALIGQNGFSEMSIGMNFGTSASVLYNSGSKPNLINGLITSVLYSESKKKIYLSEGT</sequence>
<dbReference type="Pfam" id="PF00370">
    <property type="entry name" value="FGGY_N"/>
    <property type="match status" value="1"/>
</dbReference>
<evidence type="ECO:0000256" key="1">
    <source>
        <dbReference type="ARBA" id="ARBA00009156"/>
    </source>
</evidence>
<dbReference type="Gene3D" id="3.30.420.40">
    <property type="match status" value="1"/>
</dbReference>
<dbReference type="InterPro" id="IPR018484">
    <property type="entry name" value="FGGY_N"/>
</dbReference>
<dbReference type="EMBL" id="UINC01118661">
    <property type="protein sequence ID" value="SVC91932.1"/>
    <property type="molecule type" value="Genomic_DNA"/>
</dbReference>
<dbReference type="PANTHER" id="PTHR10196">
    <property type="entry name" value="SUGAR KINASE"/>
    <property type="match status" value="1"/>
</dbReference>
<dbReference type="AlphaFoldDB" id="A0A382R448"/>
<dbReference type="InterPro" id="IPR043129">
    <property type="entry name" value="ATPase_NBD"/>
</dbReference>
<proteinExistence type="inferred from homology"/>